<sequence length="435" mass="50068">MMKSGSGGNGYLEYSEHRAGQRRQAVIFFISLFLPFAIILHIYFSHSSVSVYTTTTGKPFPYNHSTQPTSSDASETAGDAILNTGAQCDLFRGDWIPEPAGPFYTNKTCRDIPDHQNCMKNGRPDSGYLYWKWKPDGCHLPRFNASRFLHIVRNKVWGFIGDSIARNNVQSLVCLLSQVEDPMDAYHDEAYMFRRWYFPSYNFTLVVLWSPYLIKQSEDEVNGLPKDQIKLYLDTIDESWKNQLHEFDFIVLSGGEWFYKSSISLEKNKVVGCHYCPGMNFTELGIPFVYRKALRLAFKFITTSPNYKGLTFFRTFTSDHFENGEWFSGGTCNHTVPFQKDQFSMPLLDAEMRKVELEEFEKAAKEGLAKGLKLKLLDTSQALLLRPDGHPGPYRYYYPFANNSHAKVQNDCLHWCLPGPIDSWSEILLEILQHE</sequence>
<dbReference type="EMBL" id="MK876277">
    <property type="protein sequence ID" value="QDE12531.1"/>
    <property type="molecule type" value="mRNA"/>
</dbReference>
<evidence type="ECO:0000256" key="2">
    <source>
        <dbReference type="ARBA" id="ARBA00007727"/>
    </source>
</evidence>
<comment type="similarity">
    <text evidence="2">Belongs to the PC-esterase family. TBL subfamily.</text>
</comment>
<evidence type="ECO:0000256" key="5">
    <source>
        <dbReference type="ARBA" id="ARBA00022989"/>
    </source>
</evidence>
<keyword evidence="10" id="KW-0808">Transferase</keyword>
<evidence type="ECO:0000256" key="4">
    <source>
        <dbReference type="ARBA" id="ARBA00022968"/>
    </source>
</evidence>
<dbReference type="PANTHER" id="PTHR32285:SF324">
    <property type="entry name" value="PROTEIN TRICHOME BIREFRINGENCE-LIKE 25"/>
    <property type="match status" value="1"/>
</dbReference>
<evidence type="ECO:0000259" key="8">
    <source>
        <dbReference type="Pfam" id="PF13839"/>
    </source>
</evidence>
<evidence type="ECO:0000256" key="3">
    <source>
        <dbReference type="ARBA" id="ARBA00022692"/>
    </source>
</evidence>
<dbReference type="PANTHER" id="PTHR32285">
    <property type="entry name" value="PROTEIN TRICHOME BIREFRINGENCE-LIKE 9-RELATED"/>
    <property type="match status" value="1"/>
</dbReference>
<dbReference type="InterPro" id="IPR026057">
    <property type="entry name" value="TBL_C"/>
</dbReference>
<accession>A0A4Y5WWY8</accession>
<dbReference type="InterPro" id="IPR025846">
    <property type="entry name" value="TBL_N"/>
</dbReference>
<protein>
    <submittedName>
        <fullName evidence="10">Mannan O-acetyltransferase 2</fullName>
    </submittedName>
</protein>
<evidence type="ECO:0000256" key="7">
    <source>
        <dbReference type="SAM" id="Phobius"/>
    </source>
</evidence>
<feature type="domain" description="Trichome birefringence-like C-terminal" evidence="8">
    <location>
        <begin position="140"/>
        <end position="430"/>
    </location>
</feature>
<name>A0A4Y5WWY8_PINTA</name>
<dbReference type="Pfam" id="PF14416">
    <property type="entry name" value="PMR5N"/>
    <property type="match status" value="1"/>
</dbReference>
<dbReference type="GO" id="GO:0016413">
    <property type="term" value="F:O-acetyltransferase activity"/>
    <property type="evidence" value="ECO:0007669"/>
    <property type="project" value="InterPro"/>
</dbReference>
<dbReference type="GO" id="GO:0005794">
    <property type="term" value="C:Golgi apparatus"/>
    <property type="evidence" value="ECO:0007669"/>
    <property type="project" value="TreeGrafter"/>
</dbReference>
<comment type="subcellular location">
    <subcellularLocation>
        <location evidence="1">Membrane</location>
        <topology evidence="1">Single-pass membrane protein</topology>
    </subcellularLocation>
</comment>
<feature type="transmembrane region" description="Helical" evidence="7">
    <location>
        <begin position="25"/>
        <end position="44"/>
    </location>
</feature>
<dbReference type="Pfam" id="PF13839">
    <property type="entry name" value="PC-Esterase"/>
    <property type="match status" value="1"/>
</dbReference>
<feature type="domain" description="Trichome birefringence-like N-terminal" evidence="9">
    <location>
        <begin position="87"/>
        <end position="139"/>
    </location>
</feature>
<dbReference type="InterPro" id="IPR029962">
    <property type="entry name" value="TBL"/>
</dbReference>
<evidence type="ECO:0000256" key="1">
    <source>
        <dbReference type="ARBA" id="ARBA00004167"/>
    </source>
</evidence>
<keyword evidence="4" id="KW-0735">Signal-anchor</keyword>
<organism evidence="10">
    <name type="scientific">Pinus taeda</name>
    <name type="common">Loblolly pine</name>
    <dbReference type="NCBI Taxonomy" id="3352"/>
    <lineage>
        <taxon>Eukaryota</taxon>
        <taxon>Viridiplantae</taxon>
        <taxon>Streptophyta</taxon>
        <taxon>Embryophyta</taxon>
        <taxon>Tracheophyta</taxon>
        <taxon>Spermatophyta</taxon>
        <taxon>Pinopsida</taxon>
        <taxon>Pinidae</taxon>
        <taxon>Conifers I</taxon>
        <taxon>Pinales</taxon>
        <taxon>Pinaceae</taxon>
        <taxon>Pinus</taxon>
        <taxon>Pinus subgen. Pinus</taxon>
    </lineage>
</organism>
<reference evidence="10" key="1">
    <citation type="journal article" date="2019" name="New Phytol.">
        <title>Evolutionary origin of O-acetyltransferases responsible for glucomannan acetylation in land plants.</title>
        <authorList>
            <person name="Zhong R."/>
            <person name="Cui D."/>
            <person name="Ye Z.H."/>
        </authorList>
    </citation>
    <scope>NUCLEOTIDE SEQUENCE</scope>
</reference>
<evidence type="ECO:0000256" key="6">
    <source>
        <dbReference type="ARBA" id="ARBA00023136"/>
    </source>
</evidence>
<proteinExistence type="evidence at transcript level"/>
<keyword evidence="5 7" id="KW-1133">Transmembrane helix</keyword>
<dbReference type="AlphaFoldDB" id="A0A4Y5WWY8"/>
<dbReference type="GO" id="GO:0016020">
    <property type="term" value="C:membrane"/>
    <property type="evidence" value="ECO:0007669"/>
    <property type="project" value="UniProtKB-SubCell"/>
</dbReference>
<keyword evidence="6 7" id="KW-0472">Membrane</keyword>
<evidence type="ECO:0000313" key="10">
    <source>
        <dbReference type="EMBL" id="QDE12531.1"/>
    </source>
</evidence>
<keyword evidence="3 7" id="KW-0812">Transmembrane</keyword>
<evidence type="ECO:0000259" key="9">
    <source>
        <dbReference type="Pfam" id="PF14416"/>
    </source>
</evidence>